<feature type="domain" description="Zn(2)-C6 fungal-type" evidence="3">
    <location>
        <begin position="18"/>
        <end position="48"/>
    </location>
</feature>
<dbReference type="Proteomes" id="UP000070700">
    <property type="component" value="Unassembled WGS sequence"/>
</dbReference>
<dbReference type="OrthoDB" id="3561907at2759"/>
<dbReference type="GO" id="GO:0001228">
    <property type="term" value="F:DNA-binding transcription activator activity, RNA polymerase II-specific"/>
    <property type="evidence" value="ECO:0007669"/>
    <property type="project" value="TreeGrafter"/>
</dbReference>
<organism evidence="4 5">
    <name type="scientific">Mollisia scopiformis</name>
    <name type="common">Conifer needle endophyte fungus</name>
    <name type="synonym">Phialocephala scopiformis</name>
    <dbReference type="NCBI Taxonomy" id="149040"/>
    <lineage>
        <taxon>Eukaryota</taxon>
        <taxon>Fungi</taxon>
        <taxon>Dikarya</taxon>
        <taxon>Ascomycota</taxon>
        <taxon>Pezizomycotina</taxon>
        <taxon>Leotiomycetes</taxon>
        <taxon>Helotiales</taxon>
        <taxon>Mollisiaceae</taxon>
        <taxon>Mollisia</taxon>
    </lineage>
</organism>
<dbReference type="RefSeq" id="XP_018061759.1">
    <property type="nucleotide sequence ID" value="XM_018207025.1"/>
</dbReference>
<dbReference type="EMBL" id="KQ947440">
    <property type="protein sequence ID" value="KUJ07404.1"/>
    <property type="molecule type" value="Genomic_DNA"/>
</dbReference>
<dbReference type="AlphaFoldDB" id="A0A132B692"/>
<feature type="compositionally biased region" description="Low complexity" evidence="2">
    <location>
        <begin position="53"/>
        <end position="69"/>
    </location>
</feature>
<dbReference type="KEGG" id="psco:LY89DRAFT_365946"/>
<evidence type="ECO:0000313" key="4">
    <source>
        <dbReference type="EMBL" id="KUJ07404.1"/>
    </source>
</evidence>
<evidence type="ECO:0000313" key="5">
    <source>
        <dbReference type="Proteomes" id="UP000070700"/>
    </source>
</evidence>
<proteinExistence type="predicted"/>
<dbReference type="PRINTS" id="PR00755">
    <property type="entry name" value="AFLATOXINBRP"/>
</dbReference>
<dbReference type="Gene3D" id="4.10.240.10">
    <property type="entry name" value="Zn(2)-C6 fungal-type DNA-binding domain"/>
    <property type="match status" value="1"/>
</dbReference>
<dbReference type="CDD" id="cd00067">
    <property type="entry name" value="GAL4"/>
    <property type="match status" value="1"/>
</dbReference>
<reference evidence="4 5" key="1">
    <citation type="submission" date="2015-10" db="EMBL/GenBank/DDBJ databases">
        <title>Full genome of DAOMC 229536 Phialocephala scopiformis, a fungal endophyte of spruce producing the potent anti-insectan compound rugulosin.</title>
        <authorList>
            <consortium name="DOE Joint Genome Institute"/>
            <person name="Walker A.K."/>
            <person name="Frasz S.L."/>
            <person name="Seifert K.A."/>
            <person name="Miller J.D."/>
            <person name="Mondo S.J."/>
            <person name="Labutti K."/>
            <person name="Lipzen A."/>
            <person name="Dockter R."/>
            <person name="Kennedy M."/>
            <person name="Grigoriev I.V."/>
            <person name="Spatafora J.W."/>
        </authorList>
    </citation>
    <scope>NUCLEOTIDE SEQUENCE [LARGE SCALE GENOMIC DNA]</scope>
    <source>
        <strain evidence="4 5">CBS 120377</strain>
    </source>
</reference>
<sequence>MSGRQQPTMRPHHKTRTGCVQCKSRRIKCDELKPRCSRCVRYGEECIYQVSGESSSKSSRSTTASEISGPTRPTRSIEVPKDVNNSTSELNLGDLGLLHDWTLPSGAYTGFADSPGSEHLWQVEVPQMALQHPFLMRGILAVSALHISRVKPEEKPHYLQVAAYHQNLALPSYRYLVEDLNARMNKENAGAILAFAQITTAYAFASPHPPGSILFAGLCASTGVPEWVYLLRGCRKIMTIAKDWISSGPLVFQNQVLDEPIDLSLSPDDYHLVALEQQIDSLPVSSPDDDEEIEVFREALSLLRRSFALPWQPGNTLGPKYSCFIWVDLVPQRYLELLSILRPVALVLLSYQCVLLHQCDHNWYIKGAAKRIIGEVYNNIFGGNWRPWIAWPMQRILNQ</sequence>
<dbReference type="InterPro" id="IPR021858">
    <property type="entry name" value="Fun_TF"/>
</dbReference>
<protein>
    <recommendedName>
        <fullName evidence="3">Zn(2)-C6 fungal-type domain-containing protein</fullName>
    </recommendedName>
</protein>
<gene>
    <name evidence="4" type="ORF">LY89DRAFT_365946</name>
</gene>
<dbReference type="GO" id="GO:0008270">
    <property type="term" value="F:zinc ion binding"/>
    <property type="evidence" value="ECO:0007669"/>
    <property type="project" value="InterPro"/>
</dbReference>
<dbReference type="PANTHER" id="PTHR47784">
    <property type="entry name" value="STEROL UPTAKE CONTROL PROTEIN 2"/>
    <property type="match status" value="1"/>
</dbReference>
<dbReference type="FunCoup" id="A0A132B692">
    <property type="interactions" value="790"/>
</dbReference>
<evidence type="ECO:0000256" key="2">
    <source>
        <dbReference type="SAM" id="MobiDB-lite"/>
    </source>
</evidence>
<name>A0A132B692_MOLSC</name>
<dbReference type="InterPro" id="IPR001138">
    <property type="entry name" value="Zn2Cys6_DnaBD"/>
</dbReference>
<dbReference type="Pfam" id="PF00172">
    <property type="entry name" value="Zn_clus"/>
    <property type="match status" value="1"/>
</dbReference>
<dbReference type="GeneID" id="28816751"/>
<dbReference type="PANTHER" id="PTHR47784:SF5">
    <property type="entry name" value="STEROL UPTAKE CONTROL PROTEIN 2"/>
    <property type="match status" value="1"/>
</dbReference>
<keyword evidence="5" id="KW-1185">Reference proteome</keyword>
<keyword evidence="1" id="KW-0539">Nucleus</keyword>
<dbReference type="PROSITE" id="PS00463">
    <property type="entry name" value="ZN2_CY6_FUNGAL_1"/>
    <property type="match status" value="1"/>
</dbReference>
<evidence type="ECO:0000256" key="1">
    <source>
        <dbReference type="ARBA" id="ARBA00023242"/>
    </source>
</evidence>
<dbReference type="InterPro" id="IPR036864">
    <property type="entry name" value="Zn2-C6_fun-type_DNA-bd_sf"/>
</dbReference>
<feature type="region of interest" description="Disordered" evidence="2">
    <location>
        <begin position="53"/>
        <end position="85"/>
    </location>
</feature>
<dbReference type="InterPro" id="IPR053157">
    <property type="entry name" value="Sterol_Uptake_Regulator"/>
</dbReference>
<dbReference type="InParanoid" id="A0A132B692"/>
<accession>A0A132B692</accession>
<evidence type="ECO:0000259" key="3">
    <source>
        <dbReference type="PROSITE" id="PS50048"/>
    </source>
</evidence>
<dbReference type="Pfam" id="PF11951">
    <property type="entry name" value="Fungal_trans_2"/>
    <property type="match status" value="1"/>
</dbReference>
<dbReference type="PROSITE" id="PS50048">
    <property type="entry name" value="ZN2_CY6_FUNGAL_2"/>
    <property type="match status" value="1"/>
</dbReference>
<dbReference type="SUPFAM" id="SSF57701">
    <property type="entry name" value="Zn2/Cys6 DNA-binding domain"/>
    <property type="match status" value="1"/>
</dbReference>
<dbReference type="SMART" id="SM00066">
    <property type="entry name" value="GAL4"/>
    <property type="match status" value="1"/>
</dbReference>